<dbReference type="AlphaFoldDB" id="A0A1H4AII3"/>
<dbReference type="InterPro" id="IPR004090">
    <property type="entry name" value="Chemotax_Me-accpt_rcpt"/>
</dbReference>
<dbReference type="Proteomes" id="UP000187280">
    <property type="component" value="Unassembled WGS sequence"/>
</dbReference>
<evidence type="ECO:0000256" key="5">
    <source>
        <dbReference type="ARBA" id="ARBA00022519"/>
    </source>
</evidence>
<dbReference type="EMBL" id="FNQS01000004">
    <property type="protein sequence ID" value="SEA35819.1"/>
    <property type="molecule type" value="Genomic_DNA"/>
</dbReference>
<gene>
    <name evidence="15" type="ORF">SAMN02982996_01443</name>
</gene>
<dbReference type="SUPFAM" id="SSF47170">
    <property type="entry name" value="Aspartate receptor, ligand-binding domain"/>
    <property type="match status" value="1"/>
</dbReference>
<dbReference type="Gene3D" id="1.10.287.950">
    <property type="entry name" value="Methyl-accepting chemotaxis protein"/>
    <property type="match status" value="1"/>
</dbReference>
<dbReference type="Pfam" id="PF00672">
    <property type="entry name" value="HAMP"/>
    <property type="match status" value="1"/>
</dbReference>
<keyword evidence="2" id="KW-1003">Cell membrane</keyword>
<keyword evidence="8 12" id="KW-0472">Membrane</keyword>
<dbReference type="GO" id="GO:0006935">
    <property type="term" value="P:chemotaxis"/>
    <property type="evidence" value="ECO:0007669"/>
    <property type="project" value="UniProtKB-KW"/>
</dbReference>
<evidence type="ECO:0000256" key="10">
    <source>
        <dbReference type="ARBA" id="ARBA00029447"/>
    </source>
</evidence>
<comment type="subcellular location">
    <subcellularLocation>
        <location evidence="1">Cell inner membrane</location>
        <topology evidence="1">Multi-pass membrane protein</topology>
    </subcellularLocation>
</comment>
<dbReference type="SUPFAM" id="SSF58104">
    <property type="entry name" value="Methyl-accepting chemotaxis protein (MCP) signaling domain"/>
    <property type="match status" value="1"/>
</dbReference>
<evidence type="ECO:0000313" key="15">
    <source>
        <dbReference type="EMBL" id="SEA35819.1"/>
    </source>
</evidence>
<evidence type="ECO:0000256" key="7">
    <source>
        <dbReference type="ARBA" id="ARBA00022989"/>
    </source>
</evidence>
<dbReference type="PROSITE" id="PS50885">
    <property type="entry name" value="HAMP"/>
    <property type="match status" value="1"/>
</dbReference>
<dbReference type="CDD" id="cd11386">
    <property type="entry name" value="MCP_signal"/>
    <property type="match status" value="1"/>
</dbReference>
<dbReference type="CDD" id="cd06225">
    <property type="entry name" value="HAMP"/>
    <property type="match status" value="1"/>
</dbReference>
<keyword evidence="4" id="KW-0145">Chemotaxis</keyword>
<comment type="similarity">
    <text evidence="10">Belongs to the methyl-accepting chemotaxis (MCP) protein family.</text>
</comment>
<dbReference type="GO" id="GO:0007165">
    <property type="term" value="P:signal transduction"/>
    <property type="evidence" value="ECO:0007669"/>
    <property type="project" value="UniProtKB-KW"/>
</dbReference>
<name>A0A1H4AII3_9GAMM</name>
<dbReference type="GO" id="GO:0004888">
    <property type="term" value="F:transmembrane signaling receptor activity"/>
    <property type="evidence" value="ECO:0007669"/>
    <property type="project" value="InterPro"/>
</dbReference>
<dbReference type="Pfam" id="PF02203">
    <property type="entry name" value="TarH"/>
    <property type="match status" value="1"/>
</dbReference>
<dbReference type="PROSITE" id="PS50111">
    <property type="entry name" value="CHEMOTAXIS_TRANSDUC_2"/>
    <property type="match status" value="1"/>
</dbReference>
<keyword evidence="3" id="KW-0488">Methylation</keyword>
<evidence type="ECO:0000313" key="16">
    <source>
        <dbReference type="Proteomes" id="UP000187280"/>
    </source>
</evidence>
<evidence type="ECO:0000256" key="6">
    <source>
        <dbReference type="ARBA" id="ARBA00022692"/>
    </source>
</evidence>
<evidence type="ECO:0000256" key="2">
    <source>
        <dbReference type="ARBA" id="ARBA00022475"/>
    </source>
</evidence>
<feature type="domain" description="Methyl-accepting transducer" evidence="13">
    <location>
        <begin position="273"/>
        <end position="502"/>
    </location>
</feature>
<keyword evidence="6 12" id="KW-0812">Transmembrane</keyword>
<keyword evidence="7 12" id="KW-1133">Transmembrane helix</keyword>
<dbReference type="eggNOG" id="COG0840">
    <property type="taxonomic scope" value="Bacteria"/>
</dbReference>
<sequence>MLKNITVKSSLIVLLSVMVLLLLLVSGIGANAISQGNASLSSIDKIQGKELGTLAASYTATLRARTTAYQAARQMDEGNVTRAKETLSRVESYLDRSRKDMDEFLAYGTVTAKGAVLAEQIKTSYESYRNLGINPMMDALKKGDTNEFYKITQDVVVPYSMAMDKAINDFRVFAVMVGDNLLTKAEELALSRLSIIGLSCVLTLLLSGVAWVVIKRLILQPLNRSVYQLEVIAGGDLSQHIEDGGKNEIGRLIQAMKMMQDALANAVGRVRDAGSHIEIGTRELSAGNVNLAERTEESAASLEQTAASMEQLSSTVKLNAESADQAYLLSQNVADIADKGSDAVRRMLEKMELISQSTASVADILAMIDGIAFQTNILALNAAVEAARAGEQGRGFAVVAGEVRSLAQRSAQSAKEIKTLLEDSQVQVREGTEIAQVAGDTMKDVSSAVVQVTTLMGEISTATREQSNGIDQVNTAVSQMDSVAQQNASLVEESASATRSLEEQAMELAASMALFKLGNEPSAAIARS</sequence>
<dbReference type="CDD" id="cd19407">
    <property type="entry name" value="Tar_Tsr_sensor"/>
    <property type="match status" value="1"/>
</dbReference>
<dbReference type="InterPro" id="IPR035440">
    <property type="entry name" value="4HB_MCP_dom_sf"/>
</dbReference>
<evidence type="ECO:0000256" key="4">
    <source>
        <dbReference type="ARBA" id="ARBA00022500"/>
    </source>
</evidence>
<dbReference type="GeneID" id="97764334"/>
<keyword evidence="9 11" id="KW-0807">Transducer</keyword>
<evidence type="ECO:0000256" key="8">
    <source>
        <dbReference type="ARBA" id="ARBA00023136"/>
    </source>
</evidence>
<dbReference type="Gene3D" id="1.20.120.30">
    <property type="entry name" value="Aspartate receptor, ligand-binding domain"/>
    <property type="match status" value="1"/>
</dbReference>
<evidence type="ECO:0000256" key="9">
    <source>
        <dbReference type="ARBA" id="ARBA00023224"/>
    </source>
</evidence>
<dbReference type="InterPro" id="IPR003660">
    <property type="entry name" value="HAMP_dom"/>
</dbReference>
<dbReference type="FunFam" id="1.10.287.950:FF:000001">
    <property type="entry name" value="Methyl-accepting chemotaxis sensory transducer"/>
    <property type="match status" value="1"/>
</dbReference>
<dbReference type="InterPro" id="IPR003122">
    <property type="entry name" value="Tar_rcpt_lig-bd"/>
</dbReference>
<feature type="transmembrane region" description="Helical" evidence="12">
    <location>
        <begin position="193"/>
        <end position="214"/>
    </location>
</feature>
<evidence type="ECO:0000256" key="3">
    <source>
        <dbReference type="ARBA" id="ARBA00022481"/>
    </source>
</evidence>
<keyword evidence="16" id="KW-1185">Reference proteome</keyword>
<evidence type="ECO:0000256" key="12">
    <source>
        <dbReference type="SAM" id="Phobius"/>
    </source>
</evidence>
<evidence type="ECO:0000259" key="13">
    <source>
        <dbReference type="PROSITE" id="PS50111"/>
    </source>
</evidence>
<dbReference type="SMART" id="SM00283">
    <property type="entry name" value="MA"/>
    <property type="match status" value="1"/>
</dbReference>
<dbReference type="InterPro" id="IPR004089">
    <property type="entry name" value="MCPsignal_dom"/>
</dbReference>
<evidence type="ECO:0000259" key="14">
    <source>
        <dbReference type="PROSITE" id="PS50885"/>
    </source>
</evidence>
<dbReference type="RefSeq" id="WP_074728242.1">
    <property type="nucleotide sequence ID" value="NZ_FNQS01000004.1"/>
</dbReference>
<organism evidence="15 16">
    <name type="scientific">Lonsdalea quercina</name>
    <dbReference type="NCBI Taxonomy" id="71657"/>
    <lineage>
        <taxon>Bacteria</taxon>
        <taxon>Pseudomonadati</taxon>
        <taxon>Pseudomonadota</taxon>
        <taxon>Gammaproteobacteria</taxon>
        <taxon>Enterobacterales</taxon>
        <taxon>Pectobacteriaceae</taxon>
        <taxon>Lonsdalea</taxon>
    </lineage>
</organism>
<protein>
    <submittedName>
        <fullName evidence="15">Methyl-accepting chemotaxis sensory transducer with TarH sensor</fullName>
    </submittedName>
</protein>
<evidence type="ECO:0000256" key="1">
    <source>
        <dbReference type="ARBA" id="ARBA00004429"/>
    </source>
</evidence>
<dbReference type="SMART" id="SM00304">
    <property type="entry name" value="HAMP"/>
    <property type="match status" value="1"/>
</dbReference>
<keyword evidence="5" id="KW-0997">Cell inner membrane</keyword>
<dbReference type="PANTHER" id="PTHR43531:SF14">
    <property type="entry name" value="METHYL-ACCEPTING CHEMOTAXIS PROTEIN I-RELATED"/>
    <property type="match status" value="1"/>
</dbReference>
<dbReference type="GO" id="GO:0005886">
    <property type="term" value="C:plasma membrane"/>
    <property type="evidence" value="ECO:0007669"/>
    <property type="project" value="UniProtKB-SubCell"/>
</dbReference>
<dbReference type="STRING" id="71657.SAMN02982996_01443"/>
<dbReference type="PANTHER" id="PTHR43531">
    <property type="entry name" value="PROTEIN ICFG"/>
    <property type="match status" value="1"/>
</dbReference>
<reference evidence="15 16" key="1">
    <citation type="submission" date="2016-10" db="EMBL/GenBank/DDBJ databases">
        <authorList>
            <person name="de Groot N.N."/>
        </authorList>
    </citation>
    <scope>NUCLEOTIDE SEQUENCE [LARGE SCALE GENOMIC DNA]</scope>
    <source>
        <strain evidence="15 16">ATCC 29281</strain>
    </source>
</reference>
<dbReference type="PRINTS" id="PR00260">
    <property type="entry name" value="CHEMTRNSDUCR"/>
</dbReference>
<accession>A0A1H4AII3</accession>
<proteinExistence type="inferred from homology"/>
<evidence type="ECO:0000256" key="11">
    <source>
        <dbReference type="PROSITE-ProRule" id="PRU00284"/>
    </source>
</evidence>
<dbReference type="InterPro" id="IPR051310">
    <property type="entry name" value="MCP_chemotaxis"/>
</dbReference>
<dbReference type="Pfam" id="PF00015">
    <property type="entry name" value="MCPsignal"/>
    <property type="match status" value="1"/>
</dbReference>
<feature type="domain" description="HAMP" evidence="14">
    <location>
        <begin position="216"/>
        <end position="268"/>
    </location>
</feature>